<dbReference type="InterPro" id="IPR043128">
    <property type="entry name" value="Rev_trsase/Diguanyl_cyclase"/>
</dbReference>
<sequence length="322" mass="36830">MTQVNAEIAEFHMALQIMDNMDTGLVVLDLDFNVCTWNSFMRSYSGIEAEFIIGKSVFDFFPDLPCHWLKAKMNATQKLKMRGFSSWEDREYLFKFNNFSPVSNGASVMYQNIVFMPLQSLDGEVTHICLMIHDVSDIAKKKLHLRESNQKLSHLSRTDGLTGLYNRAHWELCLSEQFSQCETLSSTATLVIFDIDFFKKVNDTYGHSAGDGVIRNTAYLLKKTARQGDSCGRYGGEEFTALLPNTSSEQALFFAERLRLRIEQSLVDTDGEQITYTISLGICEYKPTMRNYLQWLESADKALYSSKQNGRNRSTIFEESDE</sequence>
<dbReference type="RefSeq" id="WP_102521484.1">
    <property type="nucleotide sequence ID" value="NZ_LT960611.1"/>
</dbReference>
<dbReference type="EC" id="2.7.7.65" evidence="2"/>
<dbReference type="FunFam" id="3.30.70.270:FF:000001">
    <property type="entry name" value="Diguanylate cyclase domain protein"/>
    <property type="match status" value="1"/>
</dbReference>
<protein>
    <recommendedName>
        <fullName evidence="2">diguanylate cyclase</fullName>
        <ecNumber evidence="2">2.7.7.65</ecNumber>
    </recommendedName>
</protein>
<dbReference type="SUPFAM" id="SSF55785">
    <property type="entry name" value="PYP-like sensor domain (PAS domain)"/>
    <property type="match status" value="1"/>
</dbReference>
<dbReference type="KEGG" id="vta:A0703"/>
<dbReference type="InterPro" id="IPR029787">
    <property type="entry name" value="Nucleotide_cyclase"/>
</dbReference>
<dbReference type="GO" id="GO:0043709">
    <property type="term" value="P:cell adhesion involved in single-species biofilm formation"/>
    <property type="evidence" value="ECO:0007669"/>
    <property type="project" value="TreeGrafter"/>
</dbReference>
<organism evidence="6 7">
    <name type="scientific">Vibrio tapetis subsp. tapetis</name>
    <dbReference type="NCBI Taxonomy" id="1671868"/>
    <lineage>
        <taxon>Bacteria</taxon>
        <taxon>Pseudomonadati</taxon>
        <taxon>Pseudomonadota</taxon>
        <taxon>Gammaproteobacteria</taxon>
        <taxon>Vibrionales</taxon>
        <taxon>Vibrionaceae</taxon>
        <taxon>Vibrio</taxon>
    </lineage>
</organism>
<dbReference type="NCBIfam" id="TIGR00229">
    <property type="entry name" value="sensory_box"/>
    <property type="match status" value="1"/>
</dbReference>
<comment type="cofactor">
    <cofactor evidence="1">
        <name>Mg(2+)</name>
        <dbReference type="ChEBI" id="CHEBI:18420"/>
    </cofactor>
</comment>
<evidence type="ECO:0000259" key="5">
    <source>
        <dbReference type="PROSITE" id="PS50887"/>
    </source>
</evidence>
<dbReference type="SMART" id="SM00267">
    <property type="entry name" value="GGDEF"/>
    <property type="match status" value="1"/>
</dbReference>
<dbReference type="SUPFAM" id="SSF55073">
    <property type="entry name" value="Nucleotide cyclase"/>
    <property type="match status" value="1"/>
</dbReference>
<proteinExistence type="predicted"/>
<dbReference type="AlphaFoldDB" id="A0A2N8Z9W8"/>
<dbReference type="GO" id="GO:0052621">
    <property type="term" value="F:diguanylate cyclase activity"/>
    <property type="evidence" value="ECO:0007669"/>
    <property type="project" value="UniProtKB-EC"/>
</dbReference>
<dbReference type="InterPro" id="IPR000160">
    <property type="entry name" value="GGDEF_dom"/>
</dbReference>
<dbReference type="GO" id="GO:1902201">
    <property type="term" value="P:negative regulation of bacterial-type flagellum-dependent cell motility"/>
    <property type="evidence" value="ECO:0007669"/>
    <property type="project" value="TreeGrafter"/>
</dbReference>
<accession>A0A2N8Z9W8</accession>
<dbReference type="OrthoDB" id="9812260at2"/>
<dbReference type="InterPro" id="IPR000014">
    <property type="entry name" value="PAS"/>
</dbReference>
<dbReference type="Gene3D" id="3.30.450.20">
    <property type="entry name" value="PAS domain"/>
    <property type="match status" value="1"/>
</dbReference>
<dbReference type="PANTHER" id="PTHR45138:SF9">
    <property type="entry name" value="DIGUANYLATE CYCLASE DGCM-RELATED"/>
    <property type="match status" value="1"/>
</dbReference>
<name>A0A2N8Z9W8_9VIBR</name>
<evidence type="ECO:0000256" key="3">
    <source>
        <dbReference type="ARBA" id="ARBA00034247"/>
    </source>
</evidence>
<dbReference type="Pfam" id="PF00989">
    <property type="entry name" value="PAS"/>
    <property type="match status" value="1"/>
</dbReference>
<reference evidence="6 7" key="1">
    <citation type="submission" date="2017-10" db="EMBL/GenBank/DDBJ databases">
        <authorList>
            <person name="Banno H."/>
            <person name="Chua N.-H."/>
        </authorList>
    </citation>
    <scope>NUCLEOTIDE SEQUENCE [LARGE SCALE GENOMIC DNA]</scope>
    <source>
        <strain evidence="6">Vibrio tapetis CECT4600</strain>
    </source>
</reference>
<evidence type="ECO:0000313" key="7">
    <source>
        <dbReference type="Proteomes" id="UP000235828"/>
    </source>
</evidence>
<dbReference type="InterPro" id="IPR013767">
    <property type="entry name" value="PAS_fold"/>
</dbReference>
<dbReference type="GO" id="GO:0006355">
    <property type="term" value="P:regulation of DNA-templated transcription"/>
    <property type="evidence" value="ECO:0007669"/>
    <property type="project" value="InterPro"/>
</dbReference>
<dbReference type="PANTHER" id="PTHR45138">
    <property type="entry name" value="REGULATORY COMPONENTS OF SENSORY TRANSDUCTION SYSTEM"/>
    <property type="match status" value="1"/>
</dbReference>
<dbReference type="SMART" id="SM00091">
    <property type="entry name" value="PAS"/>
    <property type="match status" value="1"/>
</dbReference>
<feature type="domain" description="PAS" evidence="4">
    <location>
        <begin position="16"/>
        <end position="61"/>
    </location>
</feature>
<evidence type="ECO:0000256" key="2">
    <source>
        <dbReference type="ARBA" id="ARBA00012528"/>
    </source>
</evidence>
<dbReference type="InterPro" id="IPR050469">
    <property type="entry name" value="Diguanylate_Cyclase"/>
</dbReference>
<dbReference type="CDD" id="cd01949">
    <property type="entry name" value="GGDEF"/>
    <property type="match status" value="1"/>
</dbReference>
<gene>
    <name evidence="6" type="ORF">VTAP4600_A0703</name>
</gene>
<evidence type="ECO:0000259" key="4">
    <source>
        <dbReference type="PROSITE" id="PS50112"/>
    </source>
</evidence>
<dbReference type="InterPro" id="IPR035965">
    <property type="entry name" value="PAS-like_dom_sf"/>
</dbReference>
<dbReference type="NCBIfam" id="TIGR00254">
    <property type="entry name" value="GGDEF"/>
    <property type="match status" value="1"/>
</dbReference>
<evidence type="ECO:0000256" key="1">
    <source>
        <dbReference type="ARBA" id="ARBA00001946"/>
    </source>
</evidence>
<evidence type="ECO:0000313" key="6">
    <source>
        <dbReference type="EMBL" id="SON48682.1"/>
    </source>
</evidence>
<feature type="domain" description="GGDEF" evidence="5">
    <location>
        <begin position="186"/>
        <end position="319"/>
    </location>
</feature>
<comment type="catalytic activity">
    <reaction evidence="3">
        <text>2 GTP = 3',3'-c-di-GMP + 2 diphosphate</text>
        <dbReference type="Rhea" id="RHEA:24898"/>
        <dbReference type="ChEBI" id="CHEBI:33019"/>
        <dbReference type="ChEBI" id="CHEBI:37565"/>
        <dbReference type="ChEBI" id="CHEBI:58805"/>
        <dbReference type="EC" id="2.7.7.65"/>
    </reaction>
</comment>
<dbReference type="Pfam" id="PF00990">
    <property type="entry name" value="GGDEF"/>
    <property type="match status" value="1"/>
</dbReference>
<dbReference type="PROSITE" id="PS50887">
    <property type="entry name" value="GGDEF"/>
    <property type="match status" value="1"/>
</dbReference>
<dbReference type="PROSITE" id="PS50112">
    <property type="entry name" value="PAS"/>
    <property type="match status" value="1"/>
</dbReference>
<dbReference type="CDD" id="cd00130">
    <property type="entry name" value="PAS"/>
    <property type="match status" value="1"/>
</dbReference>
<dbReference type="Proteomes" id="UP000235828">
    <property type="component" value="Chromosome A"/>
</dbReference>
<dbReference type="Gene3D" id="3.30.70.270">
    <property type="match status" value="1"/>
</dbReference>
<dbReference type="GO" id="GO:0005886">
    <property type="term" value="C:plasma membrane"/>
    <property type="evidence" value="ECO:0007669"/>
    <property type="project" value="TreeGrafter"/>
</dbReference>
<dbReference type="EMBL" id="LT960611">
    <property type="protein sequence ID" value="SON48682.1"/>
    <property type="molecule type" value="Genomic_DNA"/>
</dbReference>
<keyword evidence="7" id="KW-1185">Reference proteome</keyword>